<evidence type="ECO:0000313" key="4">
    <source>
        <dbReference type="Proteomes" id="UP001154114"/>
    </source>
</evidence>
<sequence>MTRRKSVCLKWTLVLLVVLVCPSVYTRPQENSPIATTIGVQNKKSTQAPIREADKAAADQPAQSTTSPSDNSSRDVKSKTPIRDSIEMVAIQLLDKPNTTSEAPVIADSRIPPKVKVQFKHKIRRNENGEDLENAHPGVAVPVTMDELDTENKINQTPSESSTSNEGISTWISLSHNVKENSTTESSKVEEITKKPKPAPSKNKPKRPQNNKISKRPIIGSTNKADLVASGSAINENVYNKIKDTVLSNVQKNKNTSARPSSTTTTTTTTTTTEEPTTKKETKAPAIVPVITVTSKPKKKNKNKQKVSTTLAPPVIDDSALLPTEAKEQEIELEVSTPATTTKKPKRNSTRKKNKTKKRKTATAKPITDVALTEDVASPNKTKSNKNAKKPAAETGAITTQIYNYLSREVMPSVGVGMIGLASLVGIAGYFLYPFATPVRRTFEVDKSDDLYRNNAEEYANDGNGQAEEEMLGTVLAGMPAHAKQKLNPYAAQTAHINRYPVKKDQDIRYRHVATAYSPNPNYGKVHYAQQKTGIAHAAVYSKPINYSPHYETRHVYTTEGKYNYEKPHQPQQPHQPNYTPSFPAVEPIYAAPQTGPSGISSYGNDNSNSVVYGVKPASETDFKPVYPFEGQFYSETTSSSVTYPPTSMYLGSNDEAENQNDSKFDENTSGGSEAADNKFVVGNVPKELSDSATPAVVPEHGPRKLRKKRSISGSLEELLAEKGNKDIFISNEIDDVYNMNTPIRNLAPNSPDDVTVLPKDITTIFAISEPNKESQTNEPATTPKIEIVESVSTLPINNKDEKTTDGENDTETTTKTFKVYEVFPSSDGSVTERNSPLSQTTTFKSMMTETTTEGKSETTSIMPTSVPISTVKPSPTTRPLDEPEVITYPPDNQQGSFFTFLQRLVDFKFRLGLGILQTTVDALNRLRNDTMERVATASNPQKG</sequence>
<feature type="region of interest" description="Disordered" evidence="1">
    <location>
        <begin position="637"/>
        <end position="677"/>
    </location>
</feature>
<feature type="compositionally biased region" description="Basic and acidic residues" evidence="1">
    <location>
        <begin position="72"/>
        <end position="82"/>
    </location>
</feature>
<protein>
    <submittedName>
        <fullName evidence="3">Uncharacterized protein</fullName>
    </submittedName>
</protein>
<feature type="compositionally biased region" description="Polar residues" evidence="1">
    <location>
        <begin position="61"/>
        <end position="71"/>
    </location>
</feature>
<name>A0A9P0C0S1_CHRIL</name>
<feature type="region of interest" description="Disordered" evidence="1">
    <location>
        <begin position="849"/>
        <end position="880"/>
    </location>
</feature>
<keyword evidence="2" id="KW-0732">Signal</keyword>
<evidence type="ECO:0000256" key="2">
    <source>
        <dbReference type="SAM" id="SignalP"/>
    </source>
</evidence>
<feature type="chain" id="PRO_5040187559" evidence="2">
    <location>
        <begin position="27"/>
        <end position="944"/>
    </location>
</feature>
<accession>A0A9P0C0S1</accession>
<evidence type="ECO:0000256" key="1">
    <source>
        <dbReference type="SAM" id="MobiDB-lite"/>
    </source>
</evidence>
<feature type="compositionally biased region" description="Low complexity" evidence="1">
    <location>
        <begin position="849"/>
        <end position="861"/>
    </location>
</feature>
<dbReference type="OrthoDB" id="6623421at2759"/>
<feature type="region of interest" description="Disordered" evidence="1">
    <location>
        <begin position="176"/>
        <end position="219"/>
    </location>
</feature>
<dbReference type="Proteomes" id="UP001154114">
    <property type="component" value="Chromosome 7"/>
</dbReference>
<feature type="compositionally biased region" description="Basic residues" evidence="1">
    <location>
        <begin position="203"/>
        <end position="215"/>
    </location>
</feature>
<feature type="compositionally biased region" description="Low complexity" evidence="1">
    <location>
        <begin position="637"/>
        <end position="648"/>
    </location>
</feature>
<gene>
    <name evidence="3" type="ORF">CINC_LOCUS12216</name>
</gene>
<feature type="region of interest" description="Disordered" evidence="1">
    <location>
        <begin position="251"/>
        <end position="281"/>
    </location>
</feature>
<proteinExistence type="predicted"/>
<reference evidence="3" key="1">
    <citation type="submission" date="2021-12" db="EMBL/GenBank/DDBJ databases">
        <authorList>
            <person name="King R."/>
        </authorList>
    </citation>
    <scope>NUCLEOTIDE SEQUENCE</scope>
</reference>
<feature type="compositionally biased region" description="Basic residues" evidence="1">
    <location>
        <begin position="343"/>
        <end position="362"/>
    </location>
</feature>
<dbReference type="AlphaFoldDB" id="A0A9P0C0S1"/>
<feature type="region of interest" description="Disordered" evidence="1">
    <location>
        <begin position="40"/>
        <end position="82"/>
    </location>
</feature>
<feature type="signal peptide" evidence="2">
    <location>
        <begin position="1"/>
        <end position="26"/>
    </location>
</feature>
<evidence type="ECO:0000313" key="3">
    <source>
        <dbReference type="EMBL" id="CAH0625665.1"/>
    </source>
</evidence>
<feature type="compositionally biased region" description="Low complexity" evidence="1">
    <location>
        <begin position="256"/>
        <end position="275"/>
    </location>
</feature>
<feature type="compositionally biased region" description="Polar residues" evidence="1">
    <location>
        <begin position="176"/>
        <end position="186"/>
    </location>
</feature>
<feature type="region of interest" description="Disordered" evidence="1">
    <location>
        <begin position="329"/>
        <end position="392"/>
    </location>
</feature>
<feature type="compositionally biased region" description="Polar residues" evidence="1">
    <location>
        <begin position="862"/>
        <end position="878"/>
    </location>
</feature>
<keyword evidence="4" id="KW-1185">Reference proteome</keyword>
<dbReference type="EMBL" id="LR824010">
    <property type="protein sequence ID" value="CAH0625665.1"/>
    <property type="molecule type" value="Genomic_DNA"/>
</dbReference>
<organism evidence="3 4">
    <name type="scientific">Chrysodeixis includens</name>
    <name type="common">Soybean looper</name>
    <name type="synonym">Pseudoplusia includens</name>
    <dbReference type="NCBI Taxonomy" id="689277"/>
    <lineage>
        <taxon>Eukaryota</taxon>
        <taxon>Metazoa</taxon>
        <taxon>Ecdysozoa</taxon>
        <taxon>Arthropoda</taxon>
        <taxon>Hexapoda</taxon>
        <taxon>Insecta</taxon>
        <taxon>Pterygota</taxon>
        <taxon>Neoptera</taxon>
        <taxon>Endopterygota</taxon>
        <taxon>Lepidoptera</taxon>
        <taxon>Glossata</taxon>
        <taxon>Ditrysia</taxon>
        <taxon>Noctuoidea</taxon>
        <taxon>Noctuidae</taxon>
        <taxon>Plusiinae</taxon>
        <taxon>Chrysodeixis</taxon>
    </lineage>
</organism>